<keyword evidence="2 9" id="KW-0808">Transferase</keyword>
<gene>
    <name evidence="9 11" type="primary">coaD</name>
    <name evidence="12" type="ORF">PWB86_08285</name>
    <name evidence="11" type="ORF">S100892_00957</name>
</gene>
<evidence type="ECO:0000256" key="7">
    <source>
        <dbReference type="ARBA" id="ARBA00022993"/>
    </source>
</evidence>
<keyword evidence="1 9" id="KW-0963">Cytoplasm</keyword>
<name>A0A0Q0Y8L9_PEDPE</name>
<keyword evidence="5 9" id="KW-0067">ATP-binding</keyword>
<dbReference type="PANTHER" id="PTHR21342:SF1">
    <property type="entry name" value="PHOSPHOPANTETHEINE ADENYLYLTRANSFERASE"/>
    <property type="match status" value="1"/>
</dbReference>
<dbReference type="SUPFAM" id="SSF52374">
    <property type="entry name" value="Nucleotidylyl transferase"/>
    <property type="match status" value="1"/>
</dbReference>
<feature type="domain" description="Cytidyltransferase-like" evidence="10">
    <location>
        <begin position="5"/>
        <end position="133"/>
    </location>
</feature>
<dbReference type="GO" id="GO:0015937">
    <property type="term" value="P:coenzyme A biosynthetic process"/>
    <property type="evidence" value="ECO:0007669"/>
    <property type="project" value="UniProtKB-UniRule"/>
</dbReference>
<comment type="cofactor">
    <cofactor evidence="9">
        <name>Mg(2+)</name>
        <dbReference type="ChEBI" id="CHEBI:18420"/>
    </cofactor>
</comment>
<evidence type="ECO:0000256" key="6">
    <source>
        <dbReference type="ARBA" id="ARBA00022842"/>
    </source>
</evidence>
<dbReference type="CDD" id="cd02163">
    <property type="entry name" value="PPAT"/>
    <property type="match status" value="1"/>
</dbReference>
<comment type="catalytic activity">
    <reaction evidence="8 9">
        <text>(R)-4'-phosphopantetheine + ATP + H(+) = 3'-dephospho-CoA + diphosphate</text>
        <dbReference type="Rhea" id="RHEA:19801"/>
        <dbReference type="ChEBI" id="CHEBI:15378"/>
        <dbReference type="ChEBI" id="CHEBI:30616"/>
        <dbReference type="ChEBI" id="CHEBI:33019"/>
        <dbReference type="ChEBI" id="CHEBI:57328"/>
        <dbReference type="ChEBI" id="CHEBI:61723"/>
        <dbReference type="EC" id="2.7.7.3"/>
    </reaction>
</comment>
<dbReference type="PRINTS" id="PR01020">
    <property type="entry name" value="LPSBIOSNTHSS"/>
</dbReference>
<evidence type="ECO:0000256" key="5">
    <source>
        <dbReference type="ARBA" id="ARBA00022840"/>
    </source>
</evidence>
<dbReference type="NCBIfam" id="TIGR01510">
    <property type="entry name" value="coaD_prev_kdtB"/>
    <property type="match status" value="1"/>
</dbReference>
<reference evidence="11 13" key="1">
    <citation type="submission" date="2017-05" db="EMBL/GenBank/DDBJ databases">
        <title>Genome sequence of Pediococcus pentosaceus strain SRCM100892.</title>
        <authorList>
            <person name="Cho S.H."/>
        </authorList>
    </citation>
    <scope>NUCLEOTIDE SEQUENCE [LARGE SCALE GENOMIC DNA]</scope>
    <source>
        <strain evidence="11 13">SRCM100892</strain>
    </source>
</reference>
<dbReference type="EC" id="2.7.7.3" evidence="9"/>
<comment type="subcellular location">
    <subcellularLocation>
        <location evidence="9">Cytoplasm</location>
    </subcellularLocation>
</comment>
<dbReference type="Proteomes" id="UP000196118">
    <property type="component" value="Chromosome"/>
</dbReference>
<feature type="binding site" evidence="9">
    <location>
        <begin position="123"/>
        <end position="129"/>
    </location>
    <ligand>
        <name>ATP</name>
        <dbReference type="ChEBI" id="CHEBI:30616"/>
    </ligand>
</feature>
<dbReference type="GO" id="GO:0004595">
    <property type="term" value="F:pantetheine-phosphate adenylyltransferase activity"/>
    <property type="evidence" value="ECO:0007669"/>
    <property type="project" value="UniProtKB-UniRule"/>
</dbReference>
<reference evidence="12 14" key="2">
    <citation type="submission" date="2023-02" db="EMBL/GenBank/DDBJ databases">
        <title>Comparative genomics and fermentation flavor characterization of five lactic acid bacteria reveal flavor biosynthesis metabolic pathways in fermented muskmelon puree.</title>
        <authorList>
            <person name="Yuan L."/>
            <person name="Li M."/>
            <person name="Xu X."/>
            <person name="Lao F."/>
            <person name="Wu J."/>
        </authorList>
    </citation>
    <scope>NUCLEOTIDE SEQUENCE [LARGE SCALE GENOMIC DNA]</scope>
    <source>
        <strain evidence="12 14">Ca-4</strain>
    </source>
</reference>
<evidence type="ECO:0000313" key="14">
    <source>
        <dbReference type="Proteomes" id="UP001214131"/>
    </source>
</evidence>
<dbReference type="Pfam" id="PF01467">
    <property type="entry name" value="CTP_transf_like"/>
    <property type="match status" value="1"/>
</dbReference>
<dbReference type="GO" id="GO:0005737">
    <property type="term" value="C:cytoplasm"/>
    <property type="evidence" value="ECO:0007669"/>
    <property type="project" value="UniProtKB-SubCell"/>
</dbReference>
<dbReference type="UniPathway" id="UPA00241">
    <property type="reaction ID" value="UER00355"/>
</dbReference>
<dbReference type="GO" id="GO:0005524">
    <property type="term" value="F:ATP binding"/>
    <property type="evidence" value="ECO:0007669"/>
    <property type="project" value="UniProtKB-KW"/>
</dbReference>
<organism evidence="11 13">
    <name type="scientific">Pediococcus pentosaceus</name>
    <dbReference type="NCBI Taxonomy" id="1255"/>
    <lineage>
        <taxon>Bacteria</taxon>
        <taxon>Bacillati</taxon>
        <taxon>Bacillota</taxon>
        <taxon>Bacilli</taxon>
        <taxon>Lactobacillales</taxon>
        <taxon>Lactobacillaceae</taxon>
        <taxon>Pediococcus</taxon>
    </lineage>
</organism>
<dbReference type="EMBL" id="CP021474">
    <property type="protein sequence ID" value="ARW19531.1"/>
    <property type="molecule type" value="Genomic_DNA"/>
</dbReference>
<feature type="binding site" evidence="9">
    <location>
        <begin position="9"/>
        <end position="10"/>
    </location>
    <ligand>
        <name>ATP</name>
        <dbReference type="ChEBI" id="CHEBI:30616"/>
    </ligand>
</feature>
<dbReference type="RefSeq" id="WP_002833455.1">
    <property type="nucleotide sequence ID" value="NZ_BEWQ01000003.1"/>
</dbReference>
<dbReference type="SMR" id="A0A0Q0Y8L9"/>
<accession>A0A0Q0Y8L9</accession>
<dbReference type="EMBL" id="CP118739">
    <property type="protein sequence ID" value="WEA57171.1"/>
    <property type="molecule type" value="Genomic_DNA"/>
</dbReference>
<evidence type="ECO:0000256" key="3">
    <source>
        <dbReference type="ARBA" id="ARBA00022695"/>
    </source>
</evidence>
<dbReference type="Proteomes" id="UP001214131">
    <property type="component" value="Chromosome"/>
</dbReference>
<feature type="binding site" evidence="9">
    <location>
        <position position="41"/>
    </location>
    <ligand>
        <name>substrate</name>
    </ligand>
</feature>
<feature type="binding site" evidence="9">
    <location>
        <begin position="88"/>
        <end position="90"/>
    </location>
    <ligand>
        <name>ATP</name>
        <dbReference type="ChEBI" id="CHEBI:30616"/>
    </ligand>
</feature>
<dbReference type="InterPro" id="IPR004821">
    <property type="entry name" value="Cyt_trans-like"/>
</dbReference>
<comment type="pathway">
    <text evidence="9">Cofactor biosynthesis; coenzyme A biosynthesis; CoA from (R)-pantothenate: step 4/5.</text>
</comment>
<keyword evidence="4 9" id="KW-0547">Nucleotide-binding</keyword>
<keyword evidence="3 9" id="KW-0548">Nucleotidyltransferase</keyword>
<evidence type="ECO:0000256" key="9">
    <source>
        <dbReference type="HAMAP-Rule" id="MF_00151"/>
    </source>
</evidence>
<evidence type="ECO:0000313" key="11">
    <source>
        <dbReference type="EMBL" id="ARW19531.1"/>
    </source>
</evidence>
<feature type="binding site" evidence="9">
    <location>
        <position position="87"/>
    </location>
    <ligand>
        <name>substrate</name>
    </ligand>
</feature>
<proteinExistence type="inferred from homology"/>
<feature type="binding site" evidence="9">
    <location>
        <position position="73"/>
    </location>
    <ligand>
        <name>substrate</name>
    </ligand>
</feature>
<dbReference type="OMA" id="MALMNRK"/>
<comment type="similarity">
    <text evidence="9">Belongs to the bacterial CoaD family.</text>
</comment>
<dbReference type="AlphaFoldDB" id="A0A0Q0Y8L9"/>
<evidence type="ECO:0000256" key="4">
    <source>
        <dbReference type="ARBA" id="ARBA00022741"/>
    </source>
</evidence>
<dbReference type="GeneID" id="33062358"/>
<evidence type="ECO:0000256" key="2">
    <source>
        <dbReference type="ARBA" id="ARBA00022679"/>
    </source>
</evidence>
<evidence type="ECO:0000256" key="8">
    <source>
        <dbReference type="ARBA" id="ARBA00029346"/>
    </source>
</evidence>
<dbReference type="NCBIfam" id="TIGR00125">
    <property type="entry name" value="cyt_tran_rel"/>
    <property type="match status" value="1"/>
</dbReference>
<dbReference type="PANTHER" id="PTHR21342">
    <property type="entry name" value="PHOSPHOPANTETHEINE ADENYLYLTRANSFERASE"/>
    <property type="match status" value="1"/>
</dbReference>
<keyword evidence="7 9" id="KW-0173">Coenzyme A biosynthesis</keyword>
<evidence type="ECO:0000313" key="12">
    <source>
        <dbReference type="EMBL" id="WEA57171.1"/>
    </source>
</evidence>
<evidence type="ECO:0000259" key="10">
    <source>
        <dbReference type="Pfam" id="PF01467"/>
    </source>
</evidence>
<keyword evidence="6 9" id="KW-0460">Magnesium</keyword>
<dbReference type="Gene3D" id="3.40.50.620">
    <property type="entry name" value="HUPs"/>
    <property type="match status" value="1"/>
</dbReference>
<feature type="binding site" evidence="9">
    <location>
        <position position="9"/>
    </location>
    <ligand>
        <name>substrate</name>
    </ligand>
</feature>
<sequence length="158" mass="17473">MTKALYVGSFDPITNGHLDIIKRAAKIFDELTVVVAINTNKSALFTPQERVNLITQVTRDLENVACKSVTGLTAETFTQEKADVLVRGVRNGEDLNFEIQVAGMNQYLNQEVETVFIPANSKWEFTSSSLIKEVVKMGGSIKGLVPETVEVLLKSRLK</sequence>
<comment type="function">
    <text evidence="9">Reversibly transfers an adenylyl group from ATP to 4'-phosphopantetheine, yielding dephospho-CoA (dPCoA) and pyrophosphate.</text>
</comment>
<evidence type="ECO:0000313" key="13">
    <source>
        <dbReference type="Proteomes" id="UP000196118"/>
    </source>
</evidence>
<protein>
    <recommendedName>
        <fullName evidence="9">Phosphopantetheine adenylyltransferase</fullName>
        <ecNumber evidence="9">2.7.7.3</ecNumber>
    </recommendedName>
    <alternativeName>
        <fullName evidence="9">Dephospho-CoA pyrophosphorylase</fullName>
    </alternativeName>
    <alternativeName>
        <fullName evidence="9">Pantetheine-phosphate adenylyltransferase</fullName>
        <shortName evidence="9">PPAT</shortName>
    </alternativeName>
</protein>
<feature type="site" description="Transition state stabilizer" evidence="9">
    <location>
        <position position="17"/>
    </location>
</feature>
<dbReference type="HAMAP" id="MF_00151">
    <property type="entry name" value="PPAT_bact"/>
    <property type="match status" value="1"/>
</dbReference>
<feature type="binding site" evidence="9">
    <location>
        <position position="98"/>
    </location>
    <ligand>
        <name>ATP</name>
        <dbReference type="ChEBI" id="CHEBI:30616"/>
    </ligand>
</feature>
<feature type="binding site" evidence="9">
    <location>
        <position position="17"/>
    </location>
    <ligand>
        <name>ATP</name>
        <dbReference type="ChEBI" id="CHEBI:30616"/>
    </ligand>
</feature>
<dbReference type="InterPro" id="IPR001980">
    <property type="entry name" value="PPAT"/>
</dbReference>
<comment type="subunit">
    <text evidence="9">Homohexamer.</text>
</comment>
<evidence type="ECO:0000256" key="1">
    <source>
        <dbReference type="ARBA" id="ARBA00022490"/>
    </source>
</evidence>
<dbReference type="InterPro" id="IPR014729">
    <property type="entry name" value="Rossmann-like_a/b/a_fold"/>
</dbReference>
<accession>A0A8G1E5Q1</accession>